<feature type="transmembrane region" description="Helical" evidence="4">
    <location>
        <begin position="139"/>
        <end position="158"/>
    </location>
</feature>
<evidence type="ECO:0000256" key="4">
    <source>
        <dbReference type="SAM" id="Phobius"/>
    </source>
</evidence>
<feature type="domain" description="Signal transduction histidine kinase subgroup 3 dimerisation and phosphoacceptor" evidence="6">
    <location>
        <begin position="183"/>
        <end position="241"/>
    </location>
</feature>
<evidence type="ECO:0000313" key="8">
    <source>
        <dbReference type="Proteomes" id="UP001228905"/>
    </source>
</evidence>
<dbReference type="GO" id="GO:0004673">
    <property type="term" value="F:protein histidine kinase activity"/>
    <property type="evidence" value="ECO:0007669"/>
    <property type="project" value="UniProtKB-EC"/>
</dbReference>
<dbReference type="Pfam" id="PF07730">
    <property type="entry name" value="HisKA_3"/>
    <property type="match status" value="1"/>
</dbReference>
<dbReference type="EMBL" id="JAUSVS010000001">
    <property type="protein sequence ID" value="MDQ0463327.1"/>
    <property type="molecule type" value="Genomic_DNA"/>
</dbReference>
<sequence>MTPLEQGRIARRRRWSLLPRRHAQNWEIYASLLFLFFYFTGAPHASAAGIAASVLAALVFLALYFASYWVPPSLAAAPIAAIALLGTLLLGAHPGASVFLCYAASLACYLFPLRYGVACAVAVLAVFLLRAGAAGYPQTYLAMNSLVIVAVAAIYLQARRSALITERLHLREAELASIHRASERRRIAHDLHDQLAQKLVVISLKADLARRQPGAADQGLAEIGEAARDTLATVRRVVSGYSARAFVEDLRQAEELLRLSGVEPVIDAQLPDSLTERQECFLALIMGEAVTNVVRHARAKSCRIHVQAEAGQLVLEVADDGRGSARYEGFGTDGMRERAAEIGGALEIRRERGTRVILRLPL</sequence>
<dbReference type="Pfam" id="PF02518">
    <property type="entry name" value="HATPase_c"/>
    <property type="match status" value="1"/>
</dbReference>
<protein>
    <submittedName>
        <fullName evidence="7">Two-component system sensor histidine kinase DesK</fullName>
        <ecNumber evidence="7">2.7.13.3</ecNumber>
    </submittedName>
</protein>
<dbReference type="PANTHER" id="PTHR24421:SF63">
    <property type="entry name" value="SENSOR HISTIDINE KINASE DESK"/>
    <property type="match status" value="1"/>
</dbReference>
<evidence type="ECO:0000256" key="1">
    <source>
        <dbReference type="ARBA" id="ARBA00022679"/>
    </source>
</evidence>
<keyword evidence="4" id="KW-1133">Transmembrane helix</keyword>
<dbReference type="InterPro" id="IPR050482">
    <property type="entry name" value="Sensor_HK_TwoCompSys"/>
</dbReference>
<dbReference type="SUPFAM" id="SSF55874">
    <property type="entry name" value="ATPase domain of HSP90 chaperone/DNA topoisomerase II/histidine kinase"/>
    <property type="match status" value="1"/>
</dbReference>
<keyword evidence="2 7" id="KW-0418">Kinase</keyword>
<dbReference type="RefSeq" id="WP_307346991.1">
    <property type="nucleotide sequence ID" value="NZ_JAUSVS010000001.1"/>
</dbReference>
<feature type="transmembrane region" description="Helical" evidence="4">
    <location>
        <begin position="76"/>
        <end position="103"/>
    </location>
</feature>
<dbReference type="InterPro" id="IPR011712">
    <property type="entry name" value="Sig_transdc_His_kin_sub3_dim/P"/>
</dbReference>
<feature type="transmembrane region" description="Helical" evidence="4">
    <location>
        <begin position="115"/>
        <end position="133"/>
    </location>
</feature>
<keyword evidence="3" id="KW-0902">Two-component regulatory system</keyword>
<name>A0ABU0IMU8_9CAUL</name>
<feature type="transmembrane region" description="Helical" evidence="4">
    <location>
        <begin position="23"/>
        <end position="40"/>
    </location>
</feature>
<dbReference type="EC" id="2.7.13.3" evidence="7"/>
<evidence type="ECO:0000259" key="5">
    <source>
        <dbReference type="Pfam" id="PF02518"/>
    </source>
</evidence>
<organism evidence="7 8">
    <name type="scientific">Caulobacter ginsengisoli</name>
    <dbReference type="NCBI Taxonomy" id="400775"/>
    <lineage>
        <taxon>Bacteria</taxon>
        <taxon>Pseudomonadati</taxon>
        <taxon>Pseudomonadota</taxon>
        <taxon>Alphaproteobacteria</taxon>
        <taxon>Caulobacterales</taxon>
        <taxon>Caulobacteraceae</taxon>
        <taxon>Caulobacter</taxon>
    </lineage>
</organism>
<keyword evidence="1 7" id="KW-0808">Transferase</keyword>
<accession>A0ABU0IMU8</accession>
<gene>
    <name evidence="7" type="ORF">QO010_001075</name>
</gene>
<keyword evidence="4" id="KW-0472">Membrane</keyword>
<dbReference type="Gene3D" id="1.20.5.1930">
    <property type="match status" value="1"/>
</dbReference>
<dbReference type="CDD" id="cd16917">
    <property type="entry name" value="HATPase_UhpB-NarQ-NarX-like"/>
    <property type="match status" value="1"/>
</dbReference>
<proteinExistence type="predicted"/>
<keyword evidence="8" id="KW-1185">Reference proteome</keyword>
<dbReference type="Proteomes" id="UP001228905">
    <property type="component" value="Unassembled WGS sequence"/>
</dbReference>
<comment type="caution">
    <text evidence="7">The sequence shown here is derived from an EMBL/GenBank/DDBJ whole genome shotgun (WGS) entry which is preliminary data.</text>
</comment>
<evidence type="ECO:0000313" key="7">
    <source>
        <dbReference type="EMBL" id="MDQ0463327.1"/>
    </source>
</evidence>
<dbReference type="Gene3D" id="3.30.565.10">
    <property type="entry name" value="Histidine kinase-like ATPase, C-terminal domain"/>
    <property type="match status" value="1"/>
</dbReference>
<reference evidence="7 8" key="1">
    <citation type="submission" date="2023-07" db="EMBL/GenBank/DDBJ databases">
        <title>Genomic Encyclopedia of Type Strains, Phase IV (KMG-IV): sequencing the most valuable type-strain genomes for metagenomic binning, comparative biology and taxonomic classification.</title>
        <authorList>
            <person name="Goeker M."/>
        </authorList>
    </citation>
    <scope>NUCLEOTIDE SEQUENCE [LARGE SCALE GENOMIC DNA]</scope>
    <source>
        <strain evidence="7 8">DSM 18695</strain>
    </source>
</reference>
<feature type="transmembrane region" description="Helical" evidence="4">
    <location>
        <begin position="47"/>
        <end position="70"/>
    </location>
</feature>
<dbReference type="PANTHER" id="PTHR24421">
    <property type="entry name" value="NITRATE/NITRITE SENSOR PROTEIN NARX-RELATED"/>
    <property type="match status" value="1"/>
</dbReference>
<keyword evidence="4" id="KW-0812">Transmembrane</keyword>
<evidence type="ECO:0000259" key="6">
    <source>
        <dbReference type="Pfam" id="PF07730"/>
    </source>
</evidence>
<evidence type="ECO:0000256" key="3">
    <source>
        <dbReference type="ARBA" id="ARBA00023012"/>
    </source>
</evidence>
<feature type="domain" description="Histidine kinase/HSP90-like ATPase" evidence="5">
    <location>
        <begin position="282"/>
        <end position="362"/>
    </location>
</feature>
<dbReference type="InterPro" id="IPR003594">
    <property type="entry name" value="HATPase_dom"/>
</dbReference>
<dbReference type="InterPro" id="IPR036890">
    <property type="entry name" value="HATPase_C_sf"/>
</dbReference>
<evidence type="ECO:0000256" key="2">
    <source>
        <dbReference type="ARBA" id="ARBA00022777"/>
    </source>
</evidence>